<dbReference type="Proteomes" id="UP000885753">
    <property type="component" value="Unassembled WGS sequence"/>
</dbReference>
<evidence type="ECO:0000313" key="2">
    <source>
        <dbReference type="EMBL" id="HER39714.1"/>
    </source>
</evidence>
<name>A0A7C2RHG2_9FLAO</name>
<dbReference type="GO" id="GO:0004622">
    <property type="term" value="F:phosphatidylcholine lysophospholipase activity"/>
    <property type="evidence" value="ECO:0007669"/>
    <property type="project" value="TreeGrafter"/>
</dbReference>
<dbReference type="EMBL" id="DSEE01000047">
    <property type="protein sequence ID" value="HER39714.1"/>
    <property type="molecule type" value="Genomic_DNA"/>
</dbReference>
<dbReference type="AlphaFoldDB" id="A0A7C2RHG2"/>
<dbReference type="InterPro" id="IPR051532">
    <property type="entry name" value="Ester_Hydrolysis_Enzymes"/>
</dbReference>
<dbReference type="SUPFAM" id="SSF52266">
    <property type="entry name" value="SGNH hydrolase"/>
    <property type="match status" value="1"/>
</dbReference>
<accession>A0A7C2RHG2</accession>
<reference evidence="2" key="1">
    <citation type="journal article" date="2020" name="mSystems">
        <title>Genome- and Community-Level Interaction Insights into Carbon Utilization and Element Cycling Functions of Hydrothermarchaeota in Hydrothermal Sediment.</title>
        <authorList>
            <person name="Zhou Z."/>
            <person name="Liu Y."/>
            <person name="Xu W."/>
            <person name="Pan J."/>
            <person name="Luo Z.H."/>
            <person name="Li M."/>
        </authorList>
    </citation>
    <scope>NUCLEOTIDE SEQUENCE [LARGE SCALE GENOMIC DNA]</scope>
    <source>
        <strain evidence="2">SpSt-1235</strain>
    </source>
</reference>
<proteinExistence type="predicted"/>
<dbReference type="PANTHER" id="PTHR30383:SF5">
    <property type="entry name" value="SGNH HYDROLASE-TYPE ESTERASE DOMAIN-CONTAINING PROTEIN"/>
    <property type="match status" value="1"/>
</dbReference>
<sequence length="226" mass="25435">MKKWTSLIAKIGTSLFANFGTLLLPAYNHGVAGYESYNVMKKLSKAVKLSPDFVILLVGTNDVLSSLDPKLAELTRKLKKIPHEPSISHYHNNITSIVQQLKTDSDAKIAIASLPVIGENLDSLENRTIAEYNAELKSIAGNENVDYLPIFERQTQFLYQRKNGHGKDYINRQKLAYSSLLLHYLLFMSFDKISRKNGYLLLTDGIHQNSLGAKYIADEIEGFIRS</sequence>
<dbReference type="InterPro" id="IPR036514">
    <property type="entry name" value="SGNH_hydro_sf"/>
</dbReference>
<dbReference type="Gene3D" id="3.40.50.1110">
    <property type="entry name" value="SGNH hydrolase"/>
    <property type="match status" value="1"/>
</dbReference>
<evidence type="ECO:0000259" key="1">
    <source>
        <dbReference type="Pfam" id="PF13472"/>
    </source>
</evidence>
<dbReference type="InterPro" id="IPR013830">
    <property type="entry name" value="SGNH_hydro"/>
</dbReference>
<comment type="caution">
    <text evidence="2">The sequence shown here is derived from an EMBL/GenBank/DDBJ whole genome shotgun (WGS) entry which is preliminary data.</text>
</comment>
<dbReference type="PANTHER" id="PTHR30383">
    <property type="entry name" value="THIOESTERASE 1/PROTEASE 1/LYSOPHOSPHOLIPASE L1"/>
    <property type="match status" value="1"/>
</dbReference>
<feature type="domain" description="SGNH hydrolase-type esterase" evidence="1">
    <location>
        <begin position="26"/>
        <end position="155"/>
    </location>
</feature>
<dbReference type="Pfam" id="PF13472">
    <property type="entry name" value="Lipase_GDSL_2"/>
    <property type="match status" value="1"/>
</dbReference>
<protein>
    <submittedName>
        <fullName evidence="2">SGNH/GDSL hydrolase family protein</fullName>
    </submittedName>
</protein>
<gene>
    <name evidence="2" type="ORF">ENO10_00665</name>
</gene>
<keyword evidence="2" id="KW-0378">Hydrolase</keyword>
<organism evidence="2">
    <name type="scientific">Salinimicrobium catena</name>
    <dbReference type="NCBI Taxonomy" id="390640"/>
    <lineage>
        <taxon>Bacteria</taxon>
        <taxon>Pseudomonadati</taxon>
        <taxon>Bacteroidota</taxon>
        <taxon>Flavobacteriia</taxon>
        <taxon>Flavobacteriales</taxon>
        <taxon>Flavobacteriaceae</taxon>
        <taxon>Salinimicrobium</taxon>
    </lineage>
</organism>